<evidence type="ECO:0008006" key="4">
    <source>
        <dbReference type="Google" id="ProtNLM"/>
    </source>
</evidence>
<dbReference type="OrthoDB" id="9790372at2"/>
<dbReference type="Proteomes" id="UP000253891">
    <property type="component" value="Unassembled WGS sequence"/>
</dbReference>
<organism evidence="2 3">
    <name type="scientific">Fructobacillus ficulneus</name>
    <dbReference type="NCBI Taxonomy" id="157463"/>
    <lineage>
        <taxon>Bacteria</taxon>
        <taxon>Bacillati</taxon>
        <taxon>Bacillota</taxon>
        <taxon>Bacilli</taxon>
        <taxon>Lactobacillales</taxon>
        <taxon>Lactobacillaceae</taxon>
        <taxon>Fructobacillus</taxon>
    </lineage>
</organism>
<dbReference type="Pfam" id="PF02620">
    <property type="entry name" value="YceD"/>
    <property type="match status" value="1"/>
</dbReference>
<feature type="compositionally biased region" description="Basic and acidic residues" evidence="1">
    <location>
        <begin position="159"/>
        <end position="186"/>
    </location>
</feature>
<gene>
    <name evidence="2" type="ORF">FFIC_240220</name>
</gene>
<dbReference type="STRING" id="157463.GCA_001047075_00666"/>
<evidence type="ECO:0000313" key="2">
    <source>
        <dbReference type="EMBL" id="GAO99749.1"/>
    </source>
</evidence>
<name>A0A0K8MIP1_9LACO</name>
<dbReference type="EMBL" id="DF968001">
    <property type="protein sequence ID" value="GAO99749.1"/>
    <property type="molecule type" value="Genomic_DNA"/>
</dbReference>
<accession>A0A0K8MIP1</accession>
<protein>
    <recommendedName>
        <fullName evidence="4">DUF177 domain-containing protein</fullName>
    </recommendedName>
</protein>
<sequence>MKYAKQQLAKYQQTPLMIDEKLLLQNLIDERFSDLIISARSVQVQGTIRSIENEDIVLAVSVVADLTLPSSRSLAPVDWSIELPIHETYISDEERLKTFEDEDAVFVLENNSIDLDQVVLDNLVAALPSQILTKDEENEQTLPTGKDWQVISEEDFAEQEAKEQKESQADEKQLDPRLAKLDDFFK</sequence>
<evidence type="ECO:0000313" key="3">
    <source>
        <dbReference type="Proteomes" id="UP000253891"/>
    </source>
</evidence>
<dbReference type="InterPro" id="IPR003772">
    <property type="entry name" value="YceD"/>
</dbReference>
<proteinExistence type="predicted"/>
<evidence type="ECO:0000256" key="1">
    <source>
        <dbReference type="SAM" id="MobiDB-lite"/>
    </source>
</evidence>
<keyword evidence="3" id="KW-1185">Reference proteome</keyword>
<reference evidence="2 3" key="1">
    <citation type="journal article" date="2015" name="BMC Genomics">
        <title>Comparative genomics of Fructobacillus spp. and Leuconostoc spp. reveals niche-specific evolution of Fructobacillus spp.</title>
        <authorList>
            <person name="Endo A."/>
            <person name="Tanizawa Y."/>
            <person name="Tanaka N."/>
            <person name="Maeno S."/>
            <person name="Kumar H."/>
            <person name="Shiwa Y."/>
            <person name="Okada S."/>
            <person name="Yoshikawa H."/>
            <person name="Dicks L."/>
            <person name="Nakagawa J."/>
            <person name="Arita M."/>
        </authorList>
    </citation>
    <scope>NUCLEOTIDE SEQUENCE [LARGE SCALE GENOMIC DNA]</scope>
    <source>
        <strain evidence="2 3">JCM 12225</strain>
    </source>
</reference>
<dbReference type="RefSeq" id="WP_061993143.1">
    <property type="nucleotide sequence ID" value="NZ_DF968001.1"/>
</dbReference>
<dbReference type="AlphaFoldDB" id="A0A0K8MIP1"/>
<feature type="region of interest" description="Disordered" evidence="1">
    <location>
        <begin position="156"/>
        <end position="186"/>
    </location>
</feature>